<dbReference type="InterPro" id="IPR005061">
    <property type="entry name" value="Ist1"/>
</dbReference>
<feature type="compositionally biased region" description="Basic residues" evidence="2">
    <location>
        <begin position="267"/>
        <end position="280"/>
    </location>
</feature>
<feature type="region of interest" description="Disordered" evidence="2">
    <location>
        <begin position="198"/>
        <end position="226"/>
    </location>
</feature>
<dbReference type="FunFam" id="1.20.1260.60:FF:000002">
    <property type="entry name" value="Vacuolar protein sorting-associated protein IST1"/>
    <property type="match status" value="1"/>
</dbReference>
<accession>A0A7N0U742</accession>
<feature type="compositionally biased region" description="Basic and acidic residues" evidence="2">
    <location>
        <begin position="250"/>
        <end position="266"/>
    </location>
</feature>
<evidence type="ECO:0000256" key="1">
    <source>
        <dbReference type="ARBA" id="ARBA00005536"/>
    </source>
</evidence>
<comment type="similarity">
    <text evidence="1">Belongs to the IST1 family.</text>
</comment>
<dbReference type="EnsemblPlants" id="Kaladp0055s0490.2.v1.1">
    <property type="protein sequence ID" value="Kaladp0055s0490.2.v1.1"/>
    <property type="gene ID" value="Kaladp0055s0490.v1.1"/>
</dbReference>
<evidence type="ECO:0000256" key="2">
    <source>
        <dbReference type="SAM" id="MobiDB-lite"/>
    </source>
</evidence>
<feature type="region of interest" description="Disordered" evidence="2">
    <location>
        <begin position="403"/>
        <end position="476"/>
    </location>
</feature>
<evidence type="ECO:0000313" key="4">
    <source>
        <dbReference type="Proteomes" id="UP000594263"/>
    </source>
</evidence>
<dbReference type="Proteomes" id="UP000594263">
    <property type="component" value="Unplaced"/>
</dbReference>
<dbReference type="OMA" id="YQIDWDT"/>
<dbReference type="Gramene" id="Kaladp0055s0490.1.v1.1">
    <property type="protein sequence ID" value="Kaladp0055s0490.1.v1.1"/>
    <property type="gene ID" value="Kaladp0055s0490.v1.1"/>
</dbReference>
<evidence type="ECO:0000313" key="3">
    <source>
        <dbReference type="EnsemblPlants" id="Kaladp0055s0490.2.v1.1"/>
    </source>
</evidence>
<dbReference type="Pfam" id="PF03398">
    <property type="entry name" value="Ist1"/>
    <property type="match status" value="1"/>
</dbReference>
<organism evidence="3 4">
    <name type="scientific">Kalanchoe fedtschenkoi</name>
    <name type="common">Lavender scallops</name>
    <name type="synonym">South American air plant</name>
    <dbReference type="NCBI Taxonomy" id="63787"/>
    <lineage>
        <taxon>Eukaryota</taxon>
        <taxon>Viridiplantae</taxon>
        <taxon>Streptophyta</taxon>
        <taxon>Embryophyta</taxon>
        <taxon>Tracheophyta</taxon>
        <taxon>Spermatophyta</taxon>
        <taxon>Magnoliopsida</taxon>
        <taxon>eudicotyledons</taxon>
        <taxon>Gunneridae</taxon>
        <taxon>Pentapetalae</taxon>
        <taxon>Saxifragales</taxon>
        <taxon>Crassulaceae</taxon>
        <taxon>Kalanchoe</taxon>
    </lineage>
</organism>
<proteinExistence type="inferred from homology"/>
<dbReference type="InterPro" id="IPR042277">
    <property type="entry name" value="IST1-like"/>
</dbReference>
<dbReference type="Gene3D" id="1.20.1260.60">
    <property type="entry name" value="Vacuolar protein sorting-associated protein Ist1"/>
    <property type="match status" value="1"/>
</dbReference>
<feature type="compositionally biased region" description="Basic and acidic residues" evidence="2">
    <location>
        <begin position="403"/>
        <end position="414"/>
    </location>
</feature>
<dbReference type="GO" id="GO:0015031">
    <property type="term" value="P:protein transport"/>
    <property type="evidence" value="ECO:0007669"/>
    <property type="project" value="InterPro"/>
</dbReference>
<keyword evidence="4" id="KW-1185">Reference proteome</keyword>
<reference evidence="3" key="1">
    <citation type="submission" date="2021-01" db="UniProtKB">
        <authorList>
            <consortium name="EnsemblPlants"/>
        </authorList>
    </citation>
    <scope>IDENTIFICATION</scope>
</reference>
<feature type="compositionally biased region" description="Polar residues" evidence="2">
    <location>
        <begin position="287"/>
        <end position="296"/>
    </location>
</feature>
<evidence type="ECO:0008006" key="5">
    <source>
        <dbReference type="Google" id="ProtNLM"/>
    </source>
</evidence>
<sequence>MLGGLLGPSFGSKCKSLLRVTRMRVELAQRKRRATEKILKKDLADLLANRLELDAYKRAEGLLAEMTVSSGYEFILDSCNWLLRHISTIRRRKDCPDKCKEAVASLMFAAAWFSDLPELRDLRDMFHSRYGKSMEFYVNQKFADSLKNKQYSAEKKVRLMEAVAAELSVKWNSGSFKQRICRDLVLDVREQVIRQKFIDAPNQQKGSAKPCGQSRKEHKPPKEKEKAIASRITWYLTLHRDKKVPADFQPGRKDEKQGINSKEDIRPKKKTHYLVRHGRRDVRPSNGKDQQLNSIHQGDPDAQASQGKSQQMKSETPAQQCRCSLNKEVLSDKRRVRVQPQRGVFANEVNRNKRLDDQIVIERKLGNQKRSGRTLQISIQEDNVEDEEERMIDKLLIKYSRKPENPEKLTKESKGQPSDQTSSKADDDKLALVPFTAKSISLPKEQTAPAEQERSLIRVSSCQPNRLPPHVHPKLPDYDDLAAKFAALKQQQGP</sequence>
<dbReference type="EnsemblPlants" id="Kaladp0055s0490.1.v1.1">
    <property type="protein sequence ID" value="Kaladp0055s0490.1.v1.1"/>
    <property type="gene ID" value="Kaladp0055s0490.v1.1"/>
</dbReference>
<dbReference type="PANTHER" id="PTHR12161:SF14">
    <property type="entry name" value="REGULATOR OF VPS4 ACTIVITY IN THE MVB PATHWAY PROTEIN"/>
    <property type="match status" value="1"/>
</dbReference>
<dbReference type="PANTHER" id="PTHR12161">
    <property type="entry name" value="IST1 FAMILY MEMBER"/>
    <property type="match status" value="1"/>
</dbReference>
<dbReference type="Gramene" id="Kaladp0055s0490.2.v1.1">
    <property type="protein sequence ID" value="Kaladp0055s0490.2.v1.1"/>
    <property type="gene ID" value="Kaladp0055s0490.v1.1"/>
</dbReference>
<protein>
    <recommendedName>
        <fullName evidence="5">Regulator of Vps4 activity in the MVB pathway protein</fullName>
    </recommendedName>
</protein>
<feature type="region of interest" description="Disordered" evidence="2">
    <location>
        <begin position="245"/>
        <end position="320"/>
    </location>
</feature>
<dbReference type="AlphaFoldDB" id="A0A7N0U742"/>
<name>A0A7N0U742_KALFE</name>
<feature type="compositionally biased region" description="Polar residues" evidence="2">
    <location>
        <begin position="303"/>
        <end position="320"/>
    </location>
</feature>